<dbReference type="Proteomes" id="UP000076128">
    <property type="component" value="Chromosome"/>
</dbReference>
<name>A0A159Z4P5_9RHOB</name>
<gene>
    <name evidence="2" type="ORF">AKL17_2001</name>
</gene>
<dbReference type="OrthoDB" id="9810376at2"/>
<dbReference type="AlphaFoldDB" id="A0A159Z4P5"/>
<feature type="signal peptide" evidence="1">
    <location>
        <begin position="1"/>
        <end position="22"/>
    </location>
</feature>
<dbReference type="InterPro" id="IPR019225">
    <property type="entry name" value="DUF2155"/>
</dbReference>
<protein>
    <recommendedName>
        <fullName evidence="4">DUF2155 domain-containing protein</fullName>
    </recommendedName>
</protein>
<feature type="chain" id="PRO_5007811335" description="DUF2155 domain-containing protein" evidence="1">
    <location>
        <begin position="23"/>
        <end position="158"/>
    </location>
</feature>
<evidence type="ECO:0008006" key="4">
    <source>
        <dbReference type="Google" id="ProtNLM"/>
    </source>
</evidence>
<evidence type="ECO:0000256" key="1">
    <source>
        <dbReference type="SAM" id="SignalP"/>
    </source>
</evidence>
<dbReference type="STRING" id="1335048.AKL17_2001"/>
<organism evidence="2 3">
    <name type="scientific">Frigidibacter mobilis</name>
    <dbReference type="NCBI Taxonomy" id="1335048"/>
    <lineage>
        <taxon>Bacteria</taxon>
        <taxon>Pseudomonadati</taxon>
        <taxon>Pseudomonadota</taxon>
        <taxon>Alphaproteobacteria</taxon>
        <taxon>Rhodobacterales</taxon>
        <taxon>Paracoccaceae</taxon>
        <taxon>Frigidibacter</taxon>
    </lineage>
</organism>
<dbReference type="KEGG" id="daa:AKL17_2001"/>
<evidence type="ECO:0000313" key="2">
    <source>
        <dbReference type="EMBL" id="AMY69250.1"/>
    </source>
</evidence>
<dbReference type="RefSeq" id="WP_084739561.1">
    <property type="nucleotide sequence ID" value="NZ_CP012661.1"/>
</dbReference>
<keyword evidence="1" id="KW-0732">Signal</keyword>
<reference evidence="2 3" key="1">
    <citation type="submission" date="2015-09" db="EMBL/GenBank/DDBJ databases">
        <title>Complete genome sequence of Defluviimonas alba cai42t isolated from an oilfield in Xinjiang.</title>
        <authorList>
            <person name="Geng S."/>
            <person name="Pan X."/>
            <person name="Wu X."/>
        </authorList>
    </citation>
    <scope>NUCLEOTIDE SEQUENCE [LARGE SCALE GENOMIC DNA]</scope>
    <source>
        <strain evidence="3">cai42</strain>
    </source>
</reference>
<keyword evidence="3" id="KW-1185">Reference proteome</keyword>
<sequence>MIRSRFAAPLLAALLLSAPLAAQQDGEPLPLEEFGIEELPALPVTPEALQPESSVDSETAGAVASAPGAVLRGLDRVTGQTTDVTLANGQTQPVFRLEVSLTDCRYPVNDPSSDAFAHLTIRDRGEVVFNGWMTAASPALSALDHPRYDVWVLGCSEG</sequence>
<dbReference type="EMBL" id="CP012661">
    <property type="protein sequence ID" value="AMY69250.1"/>
    <property type="molecule type" value="Genomic_DNA"/>
</dbReference>
<evidence type="ECO:0000313" key="3">
    <source>
        <dbReference type="Proteomes" id="UP000076128"/>
    </source>
</evidence>
<accession>A0A159Z4P5</accession>
<proteinExistence type="predicted"/>
<dbReference type="Pfam" id="PF09923">
    <property type="entry name" value="DUF2155"/>
    <property type="match status" value="1"/>
</dbReference>